<organism evidence="1 2">
    <name type="scientific">Heliobacterium chlorum</name>
    <dbReference type="NCBI Taxonomy" id="2698"/>
    <lineage>
        <taxon>Bacteria</taxon>
        <taxon>Bacillati</taxon>
        <taxon>Bacillota</taxon>
        <taxon>Clostridia</taxon>
        <taxon>Eubacteriales</taxon>
        <taxon>Heliobacteriaceae</taxon>
        <taxon>Heliobacterium</taxon>
    </lineage>
</organism>
<keyword evidence="2" id="KW-1185">Reference proteome</keyword>
<dbReference type="Proteomes" id="UP000617402">
    <property type="component" value="Unassembled WGS sequence"/>
</dbReference>
<reference evidence="1 2" key="1">
    <citation type="submission" date="2020-07" db="EMBL/GenBank/DDBJ databases">
        <title>Draft whole-genome sequence of Heliobacterium chlorum DSM 3682, type strain.</title>
        <authorList>
            <person name="Kyndt J.A."/>
            <person name="Meyer T.E."/>
            <person name="Imhoff J.F."/>
        </authorList>
    </citation>
    <scope>NUCLEOTIDE SEQUENCE [LARGE SCALE GENOMIC DNA]</scope>
    <source>
        <strain evidence="1 2">DSM 3682</strain>
    </source>
</reference>
<evidence type="ECO:0000313" key="2">
    <source>
        <dbReference type="Proteomes" id="UP000617402"/>
    </source>
</evidence>
<dbReference type="InterPro" id="IPR036977">
    <property type="entry name" value="DNA_primase_Znf_CHC2"/>
</dbReference>
<feature type="non-terminal residue" evidence="1">
    <location>
        <position position="230"/>
    </location>
</feature>
<sequence>MVRIRGIDVEVDVTAEIQKYDWQKPRWSTNNFYACSPFRVDRHPSFSICLDSGVWIDGGGVDDEWKKGNFIKILSFLRNETYEETQDYLLLMYSFYPGSIESMELSIQLSTKEERLTPFLSDTLLRYRFRHPYLAKKRGIMEKTQRLFQVGYDKKAKAITLPWLDKRGQLVNIKFRSVHDKRFWYYSGGHPIRNHLYGLHLIHRHMPAKAYLVESEIDAMTLWQMDCPAI</sequence>
<dbReference type="Gene3D" id="3.90.580.10">
    <property type="entry name" value="Zinc finger, CHC2-type domain"/>
    <property type="match status" value="1"/>
</dbReference>
<evidence type="ECO:0000313" key="1">
    <source>
        <dbReference type="EMBL" id="MBC9786773.1"/>
    </source>
</evidence>
<name>A0ABR7T9D0_HELCL</name>
<protein>
    <submittedName>
        <fullName evidence="1">DNA primase</fullName>
    </submittedName>
</protein>
<dbReference type="EMBL" id="JACVHF010000127">
    <property type="protein sequence ID" value="MBC9786773.1"/>
    <property type="molecule type" value="Genomic_DNA"/>
</dbReference>
<dbReference type="SUPFAM" id="SSF56731">
    <property type="entry name" value="DNA primase core"/>
    <property type="match status" value="1"/>
</dbReference>
<accession>A0ABR7T9D0</accession>
<dbReference type="RefSeq" id="WP_188042182.1">
    <property type="nucleotide sequence ID" value="NZ_JACVHF010000127.1"/>
</dbReference>
<gene>
    <name evidence="1" type="ORF">H1S01_20535</name>
</gene>
<dbReference type="SUPFAM" id="SSF57783">
    <property type="entry name" value="Zinc beta-ribbon"/>
    <property type="match status" value="1"/>
</dbReference>
<comment type="caution">
    <text evidence="1">The sequence shown here is derived from an EMBL/GenBank/DDBJ whole genome shotgun (WGS) entry which is preliminary data.</text>
</comment>
<proteinExistence type="predicted"/>